<dbReference type="GO" id="GO:0005525">
    <property type="term" value="F:GTP binding"/>
    <property type="evidence" value="ECO:0007669"/>
    <property type="project" value="UniProtKB-KW"/>
</dbReference>
<dbReference type="InterPro" id="IPR000795">
    <property type="entry name" value="T_Tr_GTP-bd_dom"/>
</dbReference>
<dbReference type="CDD" id="cd15491">
    <property type="entry name" value="selB_III"/>
    <property type="match status" value="1"/>
</dbReference>
<evidence type="ECO:0000256" key="8">
    <source>
        <dbReference type="ARBA" id="ARBA00031615"/>
    </source>
</evidence>
<protein>
    <recommendedName>
        <fullName evidence="2">Selenocysteine-specific elongation factor</fullName>
    </recommendedName>
    <alternativeName>
        <fullName evidence="8">SelB translation factor</fullName>
    </alternativeName>
</protein>
<dbReference type="InterPro" id="IPR036388">
    <property type="entry name" value="WH-like_DNA-bd_sf"/>
</dbReference>
<dbReference type="SUPFAM" id="SSF50447">
    <property type="entry name" value="Translation proteins"/>
    <property type="match status" value="1"/>
</dbReference>
<organism evidence="10 11">
    <name type="scientific">Dissulfurirhabdus thermomarina</name>
    <dbReference type="NCBI Taxonomy" id="1765737"/>
    <lineage>
        <taxon>Bacteria</taxon>
        <taxon>Deltaproteobacteria</taxon>
        <taxon>Dissulfurirhabdaceae</taxon>
        <taxon>Dissulfurirhabdus</taxon>
    </lineage>
</organism>
<keyword evidence="5" id="KW-0648">Protein biosynthesis</keyword>
<dbReference type="InterPro" id="IPR004535">
    <property type="entry name" value="Transl_elong_SelB"/>
</dbReference>
<comment type="subcellular location">
    <subcellularLocation>
        <location evidence="1">Cytoplasm</location>
    </subcellularLocation>
</comment>
<dbReference type="SUPFAM" id="SSF46785">
    <property type="entry name" value="Winged helix' DNA-binding domain"/>
    <property type="match status" value="3"/>
</dbReference>
<evidence type="ECO:0000256" key="1">
    <source>
        <dbReference type="ARBA" id="ARBA00004496"/>
    </source>
</evidence>
<evidence type="ECO:0000256" key="4">
    <source>
        <dbReference type="ARBA" id="ARBA00022741"/>
    </source>
</evidence>
<gene>
    <name evidence="10" type="primary">selB</name>
    <name evidence="10" type="ORF">G3N55_09335</name>
</gene>
<sequence>MDRTDIPRQQTVILGTAGHIDHGKTTLVRALTGIDTDRLKEEKERGITIELGFAHLTLPDGRRIGVVDVPGHERFVKNMVAGAMGVDLVALVVAADEGVMPQTREHLEITQLLGVRKGLVVLTKIDLVDRDWLELVTEDVREYLSGTFLADAPIVPVSSVTGEGLDALRARLAELVAEVEPRIPAGPYRLPVDRVFTVKGFGTVVTGTTVSGRIRVGDEAVVYPRGLETRIRGIQVHGAEAGEALAGLRTALNLQGLEKGDLARGDVVATPGSLHPTYLLDLEFHHLASAARPLKYRSPVRFHVGTAEVIGRVLFQGDELEPGTDALIQVQLEAPVAALRGDRYVIRSYSPVHTIGGGRILNPLPRRRKRTRPEHWAELERLARADAGDLIAYHLEKAGLRGLTEAELAMRTGLYGKTLHRELERLLGARRVVRHEGEGRRLLDGGLYEDLKRRATEFLARYHEANPLQAGAPKEELRSRLMPGDGGGRIFQRLLSDLARSGDVVLERDRVRLPGHQVALGKEEAAFRDRIEVLFRKAGLQPPSRAEVVGKFPGKEEAAARVFDLLVREGVLVHLREGLCIHREALEQARELVVRHLREKGELSVTDFRELTGGLSRKYMIPLLEYLDNQKVTLRVGDVRRLRSGA</sequence>
<evidence type="ECO:0000256" key="3">
    <source>
        <dbReference type="ARBA" id="ARBA00022490"/>
    </source>
</evidence>
<dbReference type="InterPro" id="IPR004161">
    <property type="entry name" value="EFTu-like_2"/>
</dbReference>
<evidence type="ECO:0000259" key="9">
    <source>
        <dbReference type="PROSITE" id="PS51722"/>
    </source>
</evidence>
<dbReference type="EMBL" id="JAAGRR010000113">
    <property type="protein sequence ID" value="NDY43043.1"/>
    <property type="molecule type" value="Genomic_DNA"/>
</dbReference>
<keyword evidence="11" id="KW-1185">Reference proteome</keyword>
<dbReference type="InterPro" id="IPR015190">
    <property type="entry name" value="Elong_fac_SelB-wing-hlx_typ-2"/>
</dbReference>
<dbReference type="Gene3D" id="3.40.50.300">
    <property type="entry name" value="P-loop containing nucleotide triphosphate hydrolases"/>
    <property type="match status" value="1"/>
</dbReference>
<dbReference type="InterPro" id="IPR027417">
    <property type="entry name" value="P-loop_NTPase"/>
</dbReference>
<dbReference type="GO" id="GO:0003746">
    <property type="term" value="F:translation elongation factor activity"/>
    <property type="evidence" value="ECO:0007669"/>
    <property type="project" value="UniProtKB-KW"/>
</dbReference>
<dbReference type="Pfam" id="PF09106">
    <property type="entry name" value="WHD_2nd_SelB"/>
    <property type="match status" value="1"/>
</dbReference>
<dbReference type="FunFam" id="3.40.50.300:FF:001064">
    <property type="entry name" value="Selenocysteine-specific translation elongation factor"/>
    <property type="match status" value="1"/>
</dbReference>
<dbReference type="InterPro" id="IPR015191">
    <property type="entry name" value="SelB_WHD4"/>
</dbReference>
<keyword evidence="3" id="KW-0963">Cytoplasm</keyword>
<keyword evidence="4" id="KW-0547">Nucleotide-binding</keyword>
<dbReference type="Pfam" id="PF09107">
    <property type="entry name" value="WHD_3rd_SelB"/>
    <property type="match status" value="1"/>
</dbReference>
<dbReference type="Pfam" id="PF03144">
    <property type="entry name" value="GTP_EFTU_D2"/>
    <property type="match status" value="1"/>
</dbReference>
<keyword evidence="6" id="KW-0342">GTP-binding</keyword>
<dbReference type="Gene3D" id="1.10.10.10">
    <property type="entry name" value="Winged helix-like DNA-binding domain superfamily/Winged helix DNA-binding domain"/>
    <property type="match status" value="1"/>
</dbReference>
<evidence type="ECO:0000256" key="7">
    <source>
        <dbReference type="ARBA" id="ARBA00025526"/>
    </source>
</evidence>
<dbReference type="InterPro" id="IPR009001">
    <property type="entry name" value="Transl_elong_EF1A/Init_IF2_C"/>
</dbReference>
<keyword evidence="10" id="KW-0251">Elongation factor</keyword>
<evidence type="ECO:0000256" key="5">
    <source>
        <dbReference type="ARBA" id="ARBA00022917"/>
    </source>
</evidence>
<dbReference type="NCBIfam" id="TIGR00475">
    <property type="entry name" value="selB"/>
    <property type="match status" value="1"/>
</dbReference>
<dbReference type="AlphaFoldDB" id="A0A6N9TSH3"/>
<dbReference type="Gene3D" id="2.40.30.10">
    <property type="entry name" value="Translation factors"/>
    <property type="match status" value="1"/>
</dbReference>
<comment type="caution">
    <text evidence="10">The sequence shown here is derived from an EMBL/GenBank/DDBJ whole genome shotgun (WGS) entry which is preliminary data.</text>
</comment>
<dbReference type="Pfam" id="PF00009">
    <property type="entry name" value="GTP_EFTU"/>
    <property type="match status" value="1"/>
</dbReference>
<dbReference type="GO" id="GO:0003924">
    <property type="term" value="F:GTPase activity"/>
    <property type="evidence" value="ECO:0007669"/>
    <property type="project" value="InterPro"/>
</dbReference>
<evidence type="ECO:0000313" key="11">
    <source>
        <dbReference type="Proteomes" id="UP000469346"/>
    </source>
</evidence>
<dbReference type="PANTHER" id="PTHR43721:SF22">
    <property type="entry name" value="ELONGATION FACTOR TU, MITOCHONDRIAL"/>
    <property type="match status" value="1"/>
</dbReference>
<reference evidence="10 11" key="1">
    <citation type="submission" date="2020-02" db="EMBL/GenBank/DDBJ databases">
        <title>Comparative genomics of sulfur disproportionating microorganisms.</title>
        <authorList>
            <person name="Ward L.M."/>
            <person name="Bertran E."/>
            <person name="Johnston D.T."/>
        </authorList>
    </citation>
    <scope>NUCLEOTIDE SEQUENCE [LARGE SCALE GENOMIC DNA]</scope>
    <source>
        <strain evidence="10 11">DSM 100025</strain>
    </source>
</reference>
<dbReference type="InterPro" id="IPR031157">
    <property type="entry name" value="G_TR_CS"/>
</dbReference>
<dbReference type="PROSITE" id="PS00301">
    <property type="entry name" value="G_TR_1"/>
    <property type="match status" value="1"/>
</dbReference>
<dbReference type="InterPro" id="IPR050055">
    <property type="entry name" value="EF-Tu_GTPase"/>
</dbReference>
<evidence type="ECO:0000256" key="6">
    <source>
        <dbReference type="ARBA" id="ARBA00023134"/>
    </source>
</evidence>
<dbReference type="RefSeq" id="WP_163299163.1">
    <property type="nucleotide sequence ID" value="NZ_JAAGRR010000113.1"/>
</dbReference>
<name>A0A6N9TSH3_DISTH</name>
<dbReference type="Gene3D" id="1.10.10.2770">
    <property type="match status" value="1"/>
</dbReference>
<dbReference type="CDD" id="cd03696">
    <property type="entry name" value="SelB_II"/>
    <property type="match status" value="1"/>
</dbReference>
<dbReference type="GO" id="GO:0001514">
    <property type="term" value="P:selenocysteine incorporation"/>
    <property type="evidence" value="ECO:0007669"/>
    <property type="project" value="InterPro"/>
</dbReference>
<dbReference type="InterPro" id="IPR005225">
    <property type="entry name" value="Small_GTP-bd"/>
</dbReference>
<evidence type="ECO:0000313" key="10">
    <source>
        <dbReference type="EMBL" id="NDY43043.1"/>
    </source>
</evidence>
<dbReference type="CDD" id="cd04171">
    <property type="entry name" value="SelB"/>
    <property type="match status" value="1"/>
</dbReference>
<dbReference type="GO" id="GO:0003723">
    <property type="term" value="F:RNA binding"/>
    <property type="evidence" value="ECO:0007669"/>
    <property type="project" value="InterPro"/>
</dbReference>
<proteinExistence type="predicted"/>
<accession>A0A6N9TSH3</accession>
<evidence type="ECO:0000256" key="2">
    <source>
        <dbReference type="ARBA" id="ARBA00015953"/>
    </source>
</evidence>
<dbReference type="InterPro" id="IPR009000">
    <property type="entry name" value="Transl_B-barrel_sf"/>
</dbReference>
<dbReference type="InterPro" id="IPR036390">
    <property type="entry name" value="WH_DNA-bd_sf"/>
</dbReference>
<dbReference type="PANTHER" id="PTHR43721">
    <property type="entry name" value="ELONGATION FACTOR TU-RELATED"/>
    <property type="match status" value="1"/>
</dbReference>
<dbReference type="InterPro" id="IPR057335">
    <property type="entry name" value="Beta-barrel_SelB"/>
</dbReference>
<dbReference type="PROSITE" id="PS51722">
    <property type="entry name" value="G_TR_2"/>
    <property type="match status" value="1"/>
</dbReference>
<feature type="domain" description="Tr-type G" evidence="9">
    <location>
        <begin position="9"/>
        <end position="182"/>
    </location>
</feature>
<dbReference type="Pfam" id="PF25461">
    <property type="entry name" value="Beta-barrel_SelB"/>
    <property type="match status" value="1"/>
</dbReference>
<dbReference type="SUPFAM" id="SSF52540">
    <property type="entry name" value="P-loop containing nucleoside triphosphate hydrolases"/>
    <property type="match status" value="1"/>
</dbReference>
<dbReference type="NCBIfam" id="TIGR00231">
    <property type="entry name" value="small_GTP"/>
    <property type="match status" value="1"/>
</dbReference>
<comment type="function">
    <text evidence="7">Translation factor necessary for the incorporation of selenocysteine into proteins. It probably replaces EF-Tu for the insertion of selenocysteine directed by the UGA codon. SelB binds GTP and GDP.</text>
</comment>
<dbReference type="GO" id="GO:0005829">
    <property type="term" value="C:cytosol"/>
    <property type="evidence" value="ECO:0007669"/>
    <property type="project" value="TreeGrafter"/>
</dbReference>
<dbReference type="SUPFAM" id="SSF50465">
    <property type="entry name" value="EF-Tu/eEF-1alpha/eIF2-gamma C-terminal domain"/>
    <property type="match status" value="1"/>
</dbReference>
<dbReference type="Proteomes" id="UP000469346">
    <property type="component" value="Unassembled WGS sequence"/>
</dbReference>